<gene>
    <name evidence="1" type="primary">nadE</name>
    <name evidence="1" type="ORF">GKC49_22840</name>
</gene>
<proteinExistence type="predicted"/>
<dbReference type="EMBL" id="WKLC01001402">
    <property type="protein sequence ID" value="MSE17833.1"/>
    <property type="molecule type" value="Genomic_DNA"/>
</dbReference>
<reference evidence="1 2" key="1">
    <citation type="submission" date="2019-11" db="EMBL/GenBank/DDBJ databases">
        <title>Draft Genome Sequence of Plant Growth-Promoting Rhizosphere-Associated Bacteria.</title>
        <authorList>
            <person name="Vasilyev I.Y."/>
            <person name="Radchenko V."/>
            <person name="Ilnitskaya E.V."/>
        </authorList>
    </citation>
    <scope>NUCLEOTIDE SEQUENCE [LARGE SCALE GENOMIC DNA]</scope>
    <source>
        <strain evidence="1 2">VRA_MhP_f</strain>
    </source>
</reference>
<dbReference type="InterPro" id="IPR014729">
    <property type="entry name" value="Rossmann-like_a/b/a_fold"/>
</dbReference>
<dbReference type="GO" id="GO:0008795">
    <property type="term" value="F:NAD+ synthase activity"/>
    <property type="evidence" value="ECO:0007669"/>
    <property type="project" value="UniProtKB-EC"/>
</dbReference>
<feature type="non-terminal residue" evidence="1">
    <location>
        <position position="1"/>
    </location>
</feature>
<evidence type="ECO:0000313" key="1">
    <source>
        <dbReference type="EMBL" id="MSE17833.1"/>
    </source>
</evidence>
<dbReference type="Proteomes" id="UP000461948">
    <property type="component" value="Unassembled WGS sequence"/>
</dbReference>
<accession>A0A7X2MR34</accession>
<dbReference type="GO" id="GO:0009435">
    <property type="term" value="P:NAD+ biosynthetic process"/>
    <property type="evidence" value="ECO:0007669"/>
    <property type="project" value="UniProtKB-UniPathway"/>
</dbReference>
<dbReference type="SUPFAM" id="SSF52402">
    <property type="entry name" value="Adenine nucleotide alpha hydrolases-like"/>
    <property type="match status" value="1"/>
</dbReference>
<keyword evidence="1" id="KW-0436">Ligase</keyword>
<dbReference type="Gene3D" id="3.40.50.620">
    <property type="entry name" value="HUPs"/>
    <property type="match status" value="1"/>
</dbReference>
<protein>
    <submittedName>
        <fullName evidence="1">NAD(+) synthase</fullName>
        <ecNumber evidence="1">6.3.1.5</ecNumber>
    </submittedName>
</protein>
<dbReference type="UniPathway" id="UPA00253"/>
<organism evidence="1 2">
    <name type="scientific">Enterobacter agglomerans</name>
    <name type="common">Erwinia herbicola</name>
    <name type="synonym">Pantoea agglomerans</name>
    <dbReference type="NCBI Taxonomy" id="549"/>
    <lineage>
        <taxon>Bacteria</taxon>
        <taxon>Pseudomonadati</taxon>
        <taxon>Pseudomonadota</taxon>
        <taxon>Gammaproteobacteria</taxon>
        <taxon>Enterobacterales</taxon>
        <taxon>Erwiniaceae</taxon>
        <taxon>Pantoea</taxon>
        <taxon>Pantoea agglomerans group</taxon>
    </lineage>
</organism>
<dbReference type="AlphaFoldDB" id="A0A7X2MR34"/>
<comment type="caution">
    <text evidence="1">The sequence shown here is derived from an EMBL/GenBank/DDBJ whole genome shotgun (WGS) entry which is preliminary data.</text>
</comment>
<evidence type="ECO:0000313" key="2">
    <source>
        <dbReference type="Proteomes" id="UP000461948"/>
    </source>
</evidence>
<dbReference type="EC" id="6.3.1.5" evidence="1"/>
<name>A0A7X2MR34_ENTAG</name>
<sequence>LGVTYEMIDDYLEGKSINPDSARIIEGWYQKTEHKRRPPITVFDDFWK</sequence>